<sequence>MGNVSFAELQSAGRGSDFFHKDLKENPKSIGDAYGFQL</sequence>
<evidence type="ECO:0000313" key="1">
    <source>
        <dbReference type="EMBL" id="KYD08751.1"/>
    </source>
</evidence>
<evidence type="ECO:0000313" key="2">
    <source>
        <dbReference type="Proteomes" id="UP000075683"/>
    </source>
</evidence>
<dbReference type="Proteomes" id="UP000075683">
    <property type="component" value="Unassembled WGS sequence"/>
</dbReference>
<dbReference type="EMBL" id="LQYT01000135">
    <property type="protein sequence ID" value="KYD08751.1"/>
    <property type="molecule type" value="Genomic_DNA"/>
</dbReference>
<reference evidence="1" key="1">
    <citation type="submission" date="2016-01" db="EMBL/GenBank/DDBJ databases">
        <title>Draft Genome Sequences of Seven Thermophilic Sporeformers Isolated from Foods.</title>
        <authorList>
            <person name="Berendsen E.M."/>
            <person name="Wells-Bennik M.H."/>
            <person name="Krawcyk A.O."/>
            <person name="De Jong A."/>
            <person name="Holsappel S."/>
            <person name="Eijlander R.T."/>
            <person name="Kuipers O.P."/>
        </authorList>
    </citation>
    <scope>NUCLEOTIDE SEQUENCE [LARGE SCALE GENOMIC DNA]</scope>
    <source>
        <strain evidence="1">B4135</strain>
    </source>
</reference>
<dbReference type="AlphaFoldDB" id="A0A150L8V0"/>
<comment type="caution">
    <text evidence="1">The sequence shown here is derived from an EMBL/GenBank/DDBJ whole genome shotgun (WGS) entry which is preliminary data.</text>
</comment>
<accession>A0A150L8V0</accession>
<protein>
    <submittedName>
        <fullName evidence="1">Uncharacterized protein</fullName>
    </submittedName>
</protein>
<organism evidence="1 2">
    <name type="scientific">Caldibacillus debilis</name>
    <dbReference type="NCBI Taxonomy" id="301148"/>
    <lineage>
        <taxon>Bacteria</taxon>
        <taxon>Bacillati</taxon>
        <taxon>Bacillota</taxon>
        <taxon>Bacilli</taxon>
        <taxon>Bacillales</taxon>
        <taxon>Bacillaceae</taxon>
        <taxon>Caldibacillus</taxon>
    </lineage>
</organism>
<gene>
    <name evidence="1" type="ORF">B4135_0433</name>
</gene>
<name>A0A150L8V0_9BACI</name>
<proteinExistence type="predicted"/>